<evidence type="ECO:0000313" key="2">
    <source>
        <dbReference type="EMBL" id="KSV16057.1"/>
    </source>
</evidence>
<dbReference type="GeneID" id="3229714"/>
<dbReference type="Proteomes" id="UP000218257">
    <property type="component" value="Chromosome"/>
</dbReference>
<organism evidence="2 4">
    <name type="scientific">Dehalococcoides mccartyi</name>
    <dbReference type="NCBI Taxonomy" id="61435"/>
    <lineage>
        <taxon>Bacteria</taxon>
        <taxon>Bacillati</taxon>
        <taxon>Chloroflexota</taxon>
        <taxon>Dehalococcoidia</taxon>
        <taxon>Dehalococcoidales</taxon>
        <taxon>Dehalococcoidaceae</taxon>
        <taxon>Dehalococcoides</taxon>
    </lineage>
</organism>
<dbReference type="EMBL" id="CP141531">
    <property type="protein sequence ID" value="WRO07407.1"/>
    <property type="molecule type" value="Genomic_DNA"/>
</dbReference>
<protein>
    <submittedName>
        <fullName evidence="2">Uncharacterized protein</fullName>
    </submittedName>
</protein>
<dbReference type="AlphaFoldDB" id="A0A0V8LXE9"/>
<dbReference type="EMBL" id="AP017649">
    <property type="protein sequence ID" value="BAZ97463.1"/>
    <property type="molecule type" value="Genomic_DNA"/>
</dbReference>
<reference evidence="2 4" key="1">
    <citation type="journal article" date="2015" name="Sci. Rep.">
        <title>A comparative genomics and reductive dehalogenase gene transcription study of two chloroethene-respiring bacteria, Dehalococcoides mccartyi strains MB and 11a.</title>
        <authorList>
            <person name="Low A."/>
            <person name="Shen Z."/>
            <person name="Cheng D."/>
            <person name="Rogers M.J."/>
            <person name="Lee P.K."/>
            <person name="He J."/>
        </authorList>
    </citation>
    <scope>NUCLEOTIDE SEQUENCE [LARGE SCALE GENOMIC DNA]</scope>
    <source>
        <strain evidence="2 4">MB</strain>
    </source>
</reference>
<dbReference type="Proteomes" id="UP001327986">
    <property type="component" value="Chromosome"/>
</dbReference>
<reference evidence="1 5" key="2">
    <citation type="journal article" date="2017" name="Sci. Rep.">
        <title>Isolation and genomic characterization of a Dehalococcoides strain suggests genomic rearrangement during culture.</title>
        <authorList>
            <person name="Yohda M."/>
            <person name="Ikegami K."/>
            <person name="Aita Y."/>
            <person name="Kitajima M."/>
            <person name="Takechi A."/>
            <person name="Iwamoto M."/>
            <person name="Fukuda T."/>
            <person name="Tamura N."/>
            <person name="Shibasaki J."/>
            <person name="Koike S."/>
            <person name="Komatsu D."/>
            <person name="Miyagi S."/>
            <person name="Nishimura M."/>
            <person name="Uchino Y."/>
            <person name="Shiroma A."/>
            <person name="Shimoji M."/>
            <person name="Tamotsu H."/>
            <person name="Ashimine N."/>
            <person name="Shinzato M."/>
            <person name="Ohki S."/>
            <person name="Nakano K."/>
            <person name="Teruya K."/>
            <person name="Satou K."/>
            <person name="Hirano T."/>
            <person name="Yagi O."/>
        </authorList>
    </citation>
    <scope>NUCLEOTIDE SEQUENCE [LARGE SCALE GENOMIC DNA]</scope>
    <source>
        <strain evidence="1 5">UCH-ATV1</strain>
    </source>
</reference>
<evidence type="ECO:0000313" key="3">
    <source>
        <dbReference type="EMBL" id="WRO07407.1"/>
    </source>
</evidence>
<evidence type="ECO:0000313" key="1">
    <source>
        <dbReference type="EMBL" id="BAZ97463.1"/>
    </source>
</evidence>
<name>A0A0V8LXE9_9CHLR</name>
<reference evidence="3" key="3">
    <citation type="submission" date="2023-12" db="EMBL/GenBank/DDBJ databases">
        <title>Isolation of organohalide respiring bacteria Dehalococcoides mccartyi strain GPTCE1 in groundwater collected near a chemical plant in Suzhou, China.</title>
        <authorList>
            <person name="Liu G."/>
        </authorList>
    </citation>
    <scope>NUCLEOTIDE SEQUENCE</scope>
    <source>
        <strain evidence="3">GPTCE1</strain>
    </source>
</reference>
<sequence length="78" mass="8839">MSETELICELLADAKVFTETESGYKRYICAKCPKDGFEAQVSRVEKHDTTTMSVEKAAFYCPICHNEFIASTQDMYLA</sequence>
<proteinExistence type="predicted"/>
<dbReference type="RefSeq" id="WP_010936710.1">
    <property type="nucleotide sequence ID" value="NZ_AP017649.1"/>
</dbReference>
<gene>
    <name evidence="2" type="ORF">DA01_08185</name>
    <name evidence="1" type="ORF">DEHALATV1_0835</name>
    <name evidence="3" type="ORF">VLL09_00465</name>
</gene>
<dbReference type="PATRIC" id="fig|61435.5.peg.1612"/>
<dbReference type="Proteomes" id="UP000053577">
    <property type="component" value="Unassembled WGS sequence"/>
</dbReference>
<dbReference type="EMBL" id="JGYD01000029">
    <property type="protein sequence ID" value="KSV16057.1"/>
    <property type="molecule type" value="Genomic_DNA"/>
</dbReference>
<evidence type="ECO:0000313" key="5">
    <source>
        <dbReference type="Proteomes" id="UP000218257"/>
    </source>
</evidence>
<accession>A0A0V8LXE9</accession>
<dbReference type="OrthoDB" id="165689at2"/>
<evidence type="ECO:0000313" key="4">
    <source>
        <dbReference type="Proteomes" id="UP000053577"/>
    </source>
</evidence>